<feature type="region of interest" description="Disordered" evidence="1">
    <location>
        <begin position="40"/>
        <end position="64"/>
    </location>
</feature>
<proteinExistence type="predicted"/>
<sequence length="64" mass="7875">MLRAFDRELTEEQEKEIKQLIADYFFRLVDQEADEIETQKKYTPDDFEKMAHEHHRTPYQQTGR</sequence>
<keyword evidence="3" id="KW-1185">Reference proteome</keyword>
<evidence type="ECO:0000313" key="3">
    <source>
        <dbReference type="Proteomes" id="UP000253383"/>
    </source>
</evidence>
<organism evidence="2 3">
    <name type="scientific">Larkinella punicea</name>
    <dbReference type="NCBI Taxonomy" id="2315727"/>
    <lineage>
        <taxon>Bacteria</taxon>
        <taxon>Pseudomonadati</taxon>
        <taxon>Bacteroidota</taxon>
        <taxon>Cytophagia</taxon>
        <taxon>Cytophagales</taxon>
        <taxon>Spirosomataceae</taxon>
        <taxon>Larkinella</taxon>
    </lineage>
</organism>
<gene>
    <name evidence="2" type="ORF">DUE52_22235</name>
</gene>
<reference evidence="2 3" key="1">
    <citation type="submission" date="2018-07" db="EMBL/GenBank/DDBJ databases">
        <title>Genome analysis of Larkinella rosea.</title>
        <authorList>
            <person name="Zhou Z."/>
            <person name="Wang G."/>
        </authorList>
    </citation>
    <scope>NUCLEOTIDE SEQUENCE [LARGE SCALE GENOMIC DNA]</scope>
    <source>
        <strain evidence="3">zzj9</strain>
    </source>
</reference>
<evidence type="ECO:0000256" key="1">
    <source>
        <dbReference type="SAM" id="MobiDB-lite"/>
    </source>
</evidence>
<protein>
    <submittedName>
        <fullName evidence="2">Uncharacterized protein</fullName>
    </submittedName>
</protein>
<accession>A0A368JI94</accession>
<dbReference type="Proteomes" id="UP000253383">
    <property type="component" value="Unassembled WGS sequence"/>
</dbReference>
<name>A0A368JI94_9BACT</name>
<dbReference type="EMBL" id="QOWE01000020">
    <property type="protein sequence ID" value="RCR67262.1"/>
    <property type="molecule type" value="Genomic_DNA"/>
</dbReference>
<dbReference type="AlphaFoldDB" id="A0A368JI94"/>
<evidence type="ECO:0000313" key="2">
    <source>
        <dbReference type="EMBL" id="RCR67262.1"/>
    </source>
</evidence>
<comment type="caution">
    <text evidence="2">The sequence shown here is derived from an EMBL/GenBank/DDBJ whole genome shotgun (WGS) entry which is preliminary data.</text>
</comment>
<feature type="compositionally biased region" description="Basic and acidic residues" evidence="1">
    <location>
        <begin position="40"/>
        <end position="51"/>
    </location>
</feature>